<dbReference type="GO" id="GO:0016846">
    <property type="term" value="F:carbon-sulfur lyase activity"/>
    <property type="evidence" value="ECO:0007669"/>
    <property type="project" value="InterPro"/>
</dbReference>
<dbReference type="InterPro" id="IPR011057">
    <property type="entry name" value="Mss4-like_sf"/>
</dbReference>
<comment type="similarity">
    <text evidence="1">Belongs to the Gfa family.</text>
</comment>
<reference evidence="6 7" key="1">
    <citation type="submission" date="2013-04" db="EMBL/GenBank/DDBJ databases">
        <title>Oceanicola sp. 22II1-22F33 Genome Sequencing.</title>
        <authorList>
            <person name="Lai Q."/>
            <person name="Li G."/>
            <person name="Shao Z."/>
        </authorList>
    </citation>
    <scope>NUCLEOTIDE SEQUENCE [LARGE SCALE GENOMIC DNA]</scope>
    <source>
        <strain evidence="6 7">22II1-22F33</strain>
    </source>
</reference>
<comment type="caution">
    <text evidence="6">The sequence shown here is derived from an EMBL/GenBank/DDBJ whole genome shotgun (WGS) entry which is preliminary data.</text>
</comment>
<dbReference type="AlphaFoldDB" id="A0A225NSI7"/>
<keyword evidence="3" id="KW-0862">Zinc</keyword>
<evidence type="ECO:0000313" key="6">
    <source>
        <dbReference type="EMBL" id="OWU77904.1"/>
    </source>
</evidence>
<keyword evidence="4" id="KW-0456">Lyase</keyword>
<dbReference type="RefSeq" id="WP_233152023.1">
    <property type="nucleotide sequence ID" value="NZ_AQQR01000001.1"/>
</dbReference>
<dbReference type="Proteomes" id="UP000215377">
    <property type="component" value="Unassembled WGS sequence"/>
</dbReference>
<protein>
    <recommendedName>
        <fullName evidence="5">CENP-V/GFA domain-containing protein</fullName>
    </recommendedName>
</protein>
<evidence type="ECO:0000256" key="3">
    <source>
        <dbReference type="ARBA" id="ARBA00022833"/>
    </source>
</evidence>
<dbReference type="Gene3D" id="3.90.1590.10">
    <property type="entry name" value="glutathione-dependent formaldehyde- activating enzyme (gfa)"/>
    <property type="match status" value="1"/>
</dbReference>
<dbReference type="PANTHER" id="PTHR33337:SF40">
    <property type="entry name" value="CENP-V_GFA DOMAIN-CONTAINING PROTEIN-RELATED"/>
    <property type="match status" value="1"/>
</dbReference>
<keyword evidence="2" id="KW-0479">Metal-binding</keyword>
<gene>
    <name evidence="6" type="ORF">ATO3_04540</name>
</gene>
<proteinExistence type="inferred from homology"/>
<name>A0A225NSI7_9RHOB</name>
<dbReference type="PANTHER" id="PTHR33337">
    <property type="entry name" value="GFA DOMAIN-CONTAINING PROTEIN"/>
    <property type="match status" value="1"/>
</dbReference>
<keyword evidence="7" id="KW-1185">Reference proteome</keyword>
<dbReference type="PROSITE" id="PS51891">
    <property type="entry name" value="CENP_V_GFA"/>
    <property type="match status" value="1"/>
</dbReference>
<dbReference type="SUPFAM" id="SSF51316">
    <property type="entry name" value="Mss4-like"/>
    <property type="match status" value="1"/>
</dbReference>
<evidence type="ECO:0000256" key="2">
    <source>
        <dbReference type="ARBA" id="ARBA00022723"/>
    </source>
</evidence>
<evidence type="ECO:0000256" key="1">
    <source>
        <dbReference type="ARBA" id="ARBA00005495"/>
    </source>
</evidence>
<sequence length="141" mass="14675">MSTALTGSCLCGACTFTAVPEATSGVCHCGMCRTWSGGMFIGVGCGDSLSFSDGAPVGVYASSDWGERLFCATCGSTLAWRTTDRKMNVVSVQTFEDPSAFPLVSEIFYDEKPGSYALAGDTKKMTGAEVMAMFAPPVEGA</sequence>
<accession>A0A225NSI7</accession>
<organism evidence="6 7">
    <name type="scientific">Marinibacterium profundimaris</name>
    <dbReference type="NCBI Taxonomy" id="1679460"/>
    <lineage>
        <taxon>Bacteria</taxon>
        <taxon>Pseudomonadati</taxon>
        <taxon>Pseudomonadota</taxon>
        <taxon>Alphaproteobacteria</taxon>
        <taxon>Rhodobacterales</taxon>
        <taxon>Paracoccaceae</taxon>
        <taxon>Marinibacterium</taxon>
    </lineage>
</organism>
<dbReference type="Pfam" id="PF04828">
    <property type="entry name" value="GFA"/>
    <property type="match status" value="1"/>
</dbReference>
<evidence type="ECO:0000256" key="4">
    <source>
        <dbReference type="ARBA" id="ARBA00023239"/>
    </source>
</evidence>
<dbReference type="GO" id="GO:0046872">
    <property type="term" value="F:metal ion binding"/>
    <property type="evidence" value="ECO:0007669"/>
    <property type="project" value="UniProtKB-KW"/>
</dbReference>
<evidence type="ECO:0000259" key="5">
    <source>
        <dbReference type="PROSITE" id="PS51891"/>
    </source>
</evidence>
<dbReference type="EMBL" id="AQQR01000001">
    <property type="protein sequence ID" value="OWU77904.1"/>
    <property type="molecule type" value="Genomic_DNA"/>
</dbReference>
<evidence type="ECO:0000313" key="7">
    <source>
        <dbReference type="Proteomes" id="UP000215377"/>
    </source>
</evidence>
<dbReference type="InterPro" id="IPR006913">
    <property type="entry name" value="CENP-V/GFA"/>
</dbReference>
<feature type="domain" description="CENP-V/GFA" evidence="5">
    <location>
        <begin position="5"/>
        <end position="110"/>
    </location>
</feature>